<keyword evidence="3 7" id="KW-0375">Hydrogen ion transport</keyword>
<keyword evidence="4 7" id="KW-0406">Ion transport</keyword>
<keyword evidence="6 7" id="KW-0066">ATP synthesis</keyword>
<name>A0A2W2AJU7_9BACT</name>
<evidence type="ECO:0000256" key="6">
    <source>
        <dbReference type="ARBA" id="ARBA00023310"/>
    </source>
</evidence>
<dbReference type="RefSeq" id="WP_110997909.1">
    <property type="nucleotide sequence ID" value="NZ_QKTW01000009.1"/>
</dbReference>
<dbReference type="GO" id="GO:0045259">
    <property type="term" value="C:proton-transporting ATP synthase complex"/>
    <property type="evidence" value="ECO:0007669"/>
    <property type="project" value="UniProtKB-KW"/>
</dbReference>
<keyword evidence="2 7" id="KW-0813">Transport</keyword>
<reference evidence="8 9" key="1">
    <citation type="submission" date="2018-06" db="EMBL/GenBank/DDBJ databases">
        <title>Mucibacter soli gen. nov., sp. nov., a new member of the family Chitinophagaceae producing mucin.</title>
        <authorList>
            <person name="Kim M.-K."/>
            <person name="Park S."/>
            <person name="Kim T.-S."/>
            <person name="Joung Y."/>
            <person name="Han J.-H."/>
            <person name="Kim S.B."/>
        </authorList>
    </citation>
    <scope>NUCLEOTIDE SEQUENCE [LARGE SCALE GENOMIC DNA]</scope>
    <source>
        <strain evidence="8 9">R1-15</strain>
    </source>
</reference>
<dbReference type="HAMAP" id="MF_01416">
    <property type="entry name" value="ATP_synth_delta_bact"/>
    <property type="match status" value="1"/>
</dbReference>
<dbReference type="InterPro" id="IPR000711">
    <property type="entry name" value="ATPase_OSCP/dsu"/>
</dbReference>
<accession>A0A2W2AJU7</accession>
<dbReference type="OrthoDB" id="9802471at2"/>
<comment type="function">
    <text evidence="7">F(1)F(0) ATP synthase produces ATP from ADP in the presence of a proton or sodium gradient. F-type ATPases consist of two structural domains, F(1) containing the extramembraneous catalytic core and F(0) containing the membrane proton channel, linked together by a central stalk and a peripheral stalk. During catalysis, ATP synthesis in the catalytic domain of F(1) is coupled via a rotary mechanism of the central stalk subunits to proton translocation.</text>
</comment>
<dbReference type="Pfam" id="PF00213">
    <property type="entry name" value="OSCP"/>
    <property type="match status" value="1"/>
</dbReference>
<evidence type="ECO:0000256" key="7">
    <source>
        <dbReference type="HAMAP-Rule" id="MF_01416"/>
    </source>
</evidence>
<evidence type="ECO:0000256" key="2">
    <source>
        <dbReference type="ARBA" id="ARBA00022448"/>
    </source>
</evidence>
<dbReference type="Gene3D" id="1.10.520.20">
    <property type="entry name" value="N-terminal domain of the delta subunit of the F1F0-ATP synthase"/>
    <property type="match status" value="1"/>
</dbReference>
<keyword evidence="7" id="KW-1003">Cell membrane</keyword>
<dbReference type="GO" id="GO:0046933">
    <property type="term" value="F:proton-transporting ATP synthase activity, rotational mechanism"/>
    <property type="evidence" value="ECO:0007669"/>
    <property type="project" value="UniProtKB-UniRule"/>
</dbReference>
<dbReference type="SUPFAM" id="SSF47928">
    <property type="entry name" value="N-terminal domain of the delta subunit of the F1F0-ATP synthase"/>
    <property type="match status" value="1"/>
</dbReference>
<comment type="function">
    <text evidence="7">This protein is part of the stalk that links CF(0) to CF(1). It either transmits conformational changes from CF(0) to CF(1) or is implicated in proton conduction.</text>
</comment>
<comment type="similarity">
    <text evidence="7">Belongs to the ATPase delta chain family.</text>
</comment>
<dbReference type="InterPro" id="IPR020781">
    <property type="entry name" value="ATPase_OSCP/d_CS"/>
</dbReference>
<dbReference type="Proteomes" id="UP000248745">
    <property type="component" value="Unassembled WGS sequence"/>
</dbReference>
<dbReference type="GO" id="GO:0005886">
    <property type="term" value="C:plasma membrane"/>
    <property type="evidence" value="ECO:0007669"/>
    <property type="project" value="UniProtKB-SubCell"/>
</dbReference>
<dbReference type="PRINTS" id="PR00125">
    <property type="entry name" value="ATPASEDELTA"/>
</dbReference>
<protein>
    <recommendedName>
        <fullName evidence="7">ATP synthase subunit delta</fullName>
    </recommendedName>
    <alternativeName>
        <fullName evidence="7">ATP synthase F(1) sector subunit delta</fullName>
    </alternativeName>
    <alternativeName>
        <fullName evidence="7">F-type ATPase subunit delta</fullName>
        <shortName evidence="7">F-ATPase subunit delta</shortName>
    </alternativeName>
</protein>
<dbReference type="EMBL" id="QKTW01000009">
    <property type="protein sequence ID" value="PZF73812.1"/>
    <property type="molecule type" value="Genomic_DNA"/>
</dbReference>
<keyword evidence="9" id="KW-1185">Reference proteome</keyword>
<gene>
    <name evidence="7 8" type="primary">atpH</name>
    <name evidence="8" type="ORF">DN068_05575</name>
</gene>
<evidence type="ECO:0000256" key="5">
    <source>
        <dbReference type="ARBA" id="ARBA00023136"/>
    </source>
</evidence>
<comment type="caution">
    <text evidence="8">The sequence shown here is derived from an EMBL/GenBank/DDBJ whole genome shotgun (WGS) entry which is preliminary data.</text>
</comment>
<dbReference type="PANTHER" id="PTHR11910">
    <property type="entry name" value="ATP SYNTHASE DELTA CHAIN"/>
    <property type="match status" value="1"/>
</dbReference>
<keyword evidence="5 7" id="KW-0472">Membrane</keyword>
<dbReference type="NCBIfam" id="TIGR01145">
    <property type="entry name" value="ATP_synt_delta"/>
    <property type="match status" value="1"/>
</dbReference>
<organism evidence="8 9">
    <name type="scientific">Taibaiella soli</name>
    <dbReference type="NCBI Taxonomy" id="1649169"/>
    <lineage>
        <taxon>Bacteria</taxon>
        <taxon>Pseudomonadati</taxon>
        <taxon>Bacteroidota</taxon>
        <taxon>Chitinophagia</taxon>
        <taxon>Chitinophagales</taxon>
        <taxon>Chitinophagaceae</taxon>
        <taxon>Taibaiella</taxon>
    </lineage>
</organism>
<keyword evidence="7" id="KW-0139">CF(1)</keyword>
<dbReference type="PROSITE" id="PS00389">
    <property type="entry name" value="ATPASE_DELTA"/>
    <property type="match status" value="1"/>
</dbReference>
<dbReference type="InterPro" id="IPR026015">
    <property type="entry name" value="ATP_synth_OSCP/delta_N_sf"/>
</dbReference>
<evidence type="ECO:0000313" key="8">
    <source>
        <dbReference type="EMBL" id="PZF73812.1"/>
    </source>
</evidence>
<evidence type="ECO:0000256" key="4">
    <source>
        <dbReference type="ARBA" id="ARBA00023065"/>
    </source>
</evidence>
<dbReference type="AlphaFoldDB" id="A0A2W2AJU7"/>
<sequence>MQNPRLASRYAKSLLELAVEQNKLDSTLADMQLLSAICLQSRDFLNMLRSPIIKADKKQHIIDAVVGQNISPLTKAFMSLLINKGREANLDEIAEAFIGQYKELKNIRTVKLTTAVAVNDSVKAAIIHKLLGSTSQDKIDLETAVDPSLIGGFVVELEDKLIDASIRRDLNEIKAQFTKNLHVSSFN</sequence>
<evidence type="ECO:0000256" key="3">
    <source>
        <dbReference type="ARBA" id="ARBA00022781"/>
    </source>
</evidence>
<proteinExistence type="inferred from homology"/>
<evidence type="ECO:0000256" key="1">
    <source>
        <dbReference type="ARBA" id="ARBA00004370"/>
    </source>
</evidence>
<comment type="subcellular location">
    <subcellularLocation>
        <location evidence="7">Cell membrane</location>
        <topology evidence="7">Peripheral membrane protein</topology>
    </subcellularLocation>
    <subcellularLocation>
        <location evidence="1">Membrane</location>
    </subcellularLocation>
</comment>
<evidence type="ECO:0000313" key="9">
    <source>
        <dbReference type="Proteomes" id="UP000248745"/>
    </source>
</evidence>